<evidence type="ECO:0000313" key="3">
    <source>
        <dbReference type="Proteomes" id="UP000663419"/>
    </source>
</evidence>
<evidence type="ECO:0000313" key="2">
    <source>
        <dbReference type="EMBL" id="QSS57179.1"/>
    </source>
</evidence>
<reference evidence="2" key="1">
    <citation type="submission" date="2021-01" db="EMBL/GenBank/DDBJ databases">
        <title>Chromosome-level genome assembly of a human fungal pathogen reveals clustering of transcriptionally co-regulated genes.</title>
        <authorList>
            <person name="Voorhies M."/>
            <person name="Cohen S."/>
            <person name="Shea T.P."/>
            <person name="Petrus S."/>
            <person name="Munoz J.F."/>
            <person name="Poplawski S."/>
            <person name="Goldman W.E."/>
            <person name="Michael T."/>
            <person name="Cuomo C.A."/>
            <person name="Sil A."/>
            <person name="Beyhan S."/>
        </authorList>
    </citation>
    <scope>NUCLEOTIDE SEQUENCE</scope>
    <source>
        <strain evidence="2">H88</strain>
    </source>
</reference>
<dbReference type="VEuPathDB" id="FungiDB:I7I53_05588"/>
<organism evidence="2 3">
    <name type="scientific">Ajellomyces capsulatus (strain H88)</name>
    <name type="common">Darling's disease fungus</name>
    <name type="synonym">Histoplasma capsulatum</name>
    <dbReference type="NCBI Taxonomy" id="544711"/>
    <lineage>
        <taxon>Eukaryota</taxon>
        <taxon>Fungi</taxon>
        <taxon>Dikarya</taxon>
        <taxon>Ascomycota</taxon>
        <taxon>Pezizomycotina</taxon>
        <taxon>Eurotiomycetes</taxon>
        <taxon>Eurotiomycetidae</taxon>
        <taxon>Onygenales</taxon>
        <taxon>Ajellomycetaceae</taxon>
        <taxon>Histoplasma</taxon>
    </lineage>
</organism>
<evidence type="ECO:0000256" key="1">
    <source>
        <dbReference type="SAM" id="MobiDB-lite"/>
    </source>
</evidence>
<gene>
    <name evidence="2" type="ORF">I7I53_05588</name>
</gene>
<protein>
    <submittedName>
        <fullName evidence="2">Uncharacterized protein</fullName>
    </submittedName>
</protein>
<dbReference type="EMBL" id="CP069106">
    <property type="protein sequence ID" value="QSS57179.1"/>
    <property type="molecule type" value="Genomic_DNA"/>
</dbReference>
<accession>A0A8A1LTB8</accession>
<feature type="region of interest" description="Disordered" evidence="1">
    <location>
        <begin position="20"/>
        <end position="42"/>
    </location>
</feature>
<proteinExistence type="predicted"/>
<dbReference type="AlphaFoldDB" id="A0A8A1LTB8"/>
<name>A0A8A1LTB8_AJEC8</name>
<sequence>MILATSSMYSAAFAMSMTTNSHPSPSLSSDKPHTSTQLPLLHPPSTTATVHSLTHKTLLQTLRPNPKLRMPTLKRPNQIRHLIPALALVFSSLAWPPWASWTQPLKLQDCVLPFIHFTAA</sequence>
<dbReference type="Proteomes" id="UP000663419">
    <property type="component" value="Chromosome 5"/>
</dbReference>